<evidence type="ECO:0000256" key="5">
    <source>
        <dbReference type="HAMAP-Rule" id="MF_00902"/>
    </source>
</evidence>
<keyword evidence="5" id="KW-0653">Protein transport</keyword>
<feature type="transmembrane region" description="Helical" evidence="5">
    <location>
        <begin position="316"/>
        <end position="337"/>
    </location>
</feature>
<keyword evidence="4 5" id="KW-0472">Membrane</keyword>
<keyword evidence="5" id="KW-0813">Transport</keyword>
<comment type="function">
    <text evidence="5">Part of the twin-arginine translocation (Tat) system that transports large folded proteins containing a characteristic twin-arginine motif in their signal peptide across membranes.</text>
</comment>
<dbReference type="KEGG" id="tim:GMBLW1_00520"/>
<dbReference type="GO" id="GO:0009977">
    <property type="term" value="F:proton motive force dependent protein transmembrane transporter activity"/>
    <property type="evidence" value="ECO:0007669"/>
    <property type="project" value="TreeGrafter"/>
</dbReference>
<accession>A0A6C2YQI9</accession>
<dbReference type="Pfam" id="PF00902">
    <property type="entry name" value="TatC"/>
    <property type="match status" value="1"/>
</dbReference>
<keyword evidence="5" id="KW-0811">Translocation</keyword>
<feature type="transmembrane region" description="Helical" evidence="5">
    <location>
        <begin position="293"/>
        <end position="310"/>
    </location>
</feature>
<evidence type="ECO:0000256" key="1">
    <source>
        <dbReference type="ARBA" id="ARBA00004141"/>
    </source>
</evidence>
<dbReference type="InParanoid" id="A0A6C2YQI9"/>
<comment type="subcellular location">
    <subcellularLocation>
        <location evidence="5">Cell membrane</location>
        <topology evidence="5">Multi-pass membrane protein</topology>
    </subcellularLocation>
    <subcellularLocation>
        <location evidence="1">Membrane</location>
        <topology evidence="1">Multi-pass membrane protein</topology>
    </subcellularLocation>
</comment>
<comment type="similarity">
    <text evidence="5">Belongs to the TatC family.</text>
</comment>
<sequence length="357" mass="40244">MSSRRPDYSDDIFADSRMPFTEHIEELRKHIIRALYGFAIFLVIGFVFDSIGWMTNTGIGLGKPAFEFIKEPVEEQVKEFYDRRLQRVRDRIKALEPNSDSKLRNTTELKAEIDVASLKPHLKFTEEPSTPTIPITIRVPVVDVFLASKDGENDSGSRKYLTTLGVQEAFVVYFKVSILCGVILSSPWLFYQAWSFVGVGLYPHERRYVHVYLPFSIGLFLAGAALCQFVALPKAVGALLAFNDWLDLDPDLRLSEWLGFAVIMPLVFGVSFQTPIFMIFFQRIGLFTADDYVAQWRVAVMSLAVVAAVLTPTPDAVSMSVLFVPMFGLYWLGIVLCRLSPVTGPDEDLDELDDVSI</sequence>
<organism evidence="6">
    <name type="scientific">Tuwongella immobilis</name>
    <dbReference type="NCBI Taxonomy" id="692036"/>
    <lineage>
        <taxon>Bacteria</taxon>
        <taxon>Pseudomonadati</taxon>
        <taxon>Planctomycetota</taxon>
        <taxon>Planctomycetia</taxon>
        <taxon>Gemmatales</taxon>
        <taxon>Gemmataceae</taxon>
        <taxon>Tuwongella</taxon>
    </lineage>
</organism>
<dbReference type="EMBL" id="LR586016">
    <property type="protein sequence ID" value="VIP03908.1"/>
    <property type="molecule type" value="Genomic_DNA"/>
</dbReference>
<comment type="subunit">
    <text evidence="5">Forms a complex with TatA.</text>
</comment>
<dbReference type="RefSeq" id="WP_162659054.1">
    <property type="nucleotide sequence ID" value="NZ_LR593887.1"/>
</dbReference>
<evidence type="ECO:0000256" key="2">
    <source>
        <dbReference type="ARBA" id="ARBA00022692"/>
    </source>
</evidence>
<dbReference type="AlphaFoldDB" id="A0A6C2YQI9"/>
<dbReference type="InterPro" id="IPR002033">
    <property type="entry name" value="TatC"/>
</dbReference>
<keyword evidence="2 5" id="KW-0812">Transmembrane</keyword>
<keyword evidence="3 5" id="KW-1133">Transmembrane helix</keyword>
<dbReference type="GO" id="GO:0033281">
    <property type="term" value="C:TAT protein transport complex"/>
    <property type="evidence" value="ECO:0007669"/>
    <property type="project" value="UniProtKB-UniRule"/>
</dbReference>
<dbReference type="GO" id="GO:0043953">
    <property type="term" value="P:protein transport by the Tat complex"/>
    <property type="evidence" value="ECO:0007669"/>
    <property type="project" value="UniProtKB-UniRule"/>
</dbReference>
<proteinExistence type="inferred from homology"/>
<gene>
    <name evidence="5" type="primary">tatC</name>
    <name evidence="6" type="ORF">GMBLW1_00520</name>
</gene>
<feature type="transmembrane region" description="Helical" evidence="5">
    <location>
        <begin position="170"/>
        <end position="191"/>
    </location>
</feature>
<dbReference type="Proteomes" id="UP000464378">
    <property type="component" value="Chromosome"/>
</dbReference>
<reference evidence="6" key="1">
    <citation type="submission" date="2019-04" db="EMBL/GenBank/DDBJ databases">
        <authorList>
            <consortium name="Science for Life Laboratories"/>
        </authorList>
    </citation>
    <scope>NUCLEOTIDE SEQUENCE</scope>
    <source>
        <strain evidence="6">MBLW1</strain>
    </source>
</reference>
<name>A0A6C2YQI9_9BACT</name>
<dbReference type="PANTHER" id="PTHR30371">
    <property type="entry name" value="SEC-INDEPENDENT PROTEIN TRANSLOCASE PROTEIN TATC"/>
    <property type="match status" value="1"/>
</dbReference>
<evidence type="ECO:0000256" key="3">
    <source>
        <dbReference type="ARBA" id="ARBA00022989"/>
    </source>
</evidence>
<keyword evidence="7" id="KW-1185">Reference proteome</keyword>
<evidence type="ECO:0000313" key="6">
    <source>
        <dbReference type="EMBL" id="VIP03908.1"/>
    </source>
</evidence>
<evidence type="ECO:0000256" key="4">
    <source>
        <dbReference type="ARBA" id="ARBA00023136"/>
    </source>
</evidence>
<evidence type="ECO:0000313" key="7">
    <source>
        <dbReference type="Proteomes" id="UP000464378"/>
    </source>
</evidence>
<dbReference type="EMBL" id="LR593887">
    <property type="protein sequence ID" value="VTS05183.1"/>
    <property type="molecule type" value="Genomic_DNA"/>
</dbReference>
<feature type="transmembrane region" description="Helical" evidence="5">
    <location>
        <begin position="257"/>
        <end position="281"/>
    </location>
</feature>
<protein>
    <recommendedName>
        <fullName evidence="5">Sec-independent protein translocase protein TatC</fullName>
    </recommendedName>
</protein>
<dbReference type="HAMAP" id="MF_00902">
    <property type="entry name" value="TatC"/>
    <property type="match status" value="1"/>
</dbReference>
<dbReference type="PANTHER" id="PTHR30371:SF0">
    <property type="entry name" value="SEC-INDEPENDENT PROTEIN TRANSLOCASE PROTEIN TATC, CHLOROPLASTIC-RELATED"/>
    <property type="match status" value="1"/>
</dbReference>
<keyword evidence="5" id="KW-1003">Cell membrane</keyword>
<feature type="transmembrane region" description="Helical" evidence="5">
    <location>
        <begin position="211"/>
        <end position="231"/>
    </location>
</feature>
<dbReference type="GO" id="GO:0065002">
    <property type="term" value="P:intracellular protein transmembrane transport"/>
    <property type="evidence" value="ECO:0007669"/>
    <property type="project" value="TreeGrafter"/>
</dbReference>
<feature type="transmembrane region" description="Helical" evidence="5">
    <location>
        <begin position="34"/>
        <end position="54"/>
    </location>
</feature>